<sequence length="286" mass="29643">MKLNLDGAVAVITGAASGMGAELAVRMAAKGSRLALVDRDAAGLDGVSRRIAALHRAPLTTHVADLADRAAIAALPDAVLAAHGKVTVLVSNAGVALAGPFDDYGPDDFEWLMDINFWAGIRLTTAFLPHLKRAPAAQIAYTSSVFGIVGVPGNVAYCASKFAIRGFAEAVRQELAGTSVGITVIHPGGVNTAIARSARVARGTDAAAAAEGLVQFEKLLRTPADKAAAAILDGIERRRNRVLIGADARVLDWIQRLLPVGHAKLVARQASGMPSSLAAQLTRARP</sequence>
<dbReference type="PRINTS" id="PR00081">
    <property type="entry name" value="GDHRDH"/>
</dbReference>
<feature type="domain" description="Ketoreductase" evidence="4">
    <location>
        <begin position="8"/>
        <end position="193"/>
    </location>
</feature>
<protein>
    <submittedName>
        <fullName evidence="5">Short-chain dehydrogenase/reductase SDR</fullName>
    </submittedName>
</protein>
<keyword evidence="6" id="KW-1185">Reference proteome</keyword>
<comment type="similarity">
    <text evidence="1 3">Belongs to the short-chain dehydrogenases/reductases (SDR) family.</text>
</comment>
<dbReference type="InterPro" id="IPR002347">
    <property type="entry name" value="SDR_fam"/>
</dbReference>
<reference evidence="5 6" key="1">
    <citation type="submission" date="2007-05" db="EMBL/GenBank/DDBJ databases">
        <title>Complete sequence of chromosome of Acidiphilium cryptum JF-5.</title>
        <authorList>
            <consortium name="US DOE Joint Genome Institute"/>
            <person name="Copeland A."/>
            <person name="Lucas S."/>
            <person name="Lapidus A."/>
            <person name="Barry K."/>
            <person name="Detter J.C."/>
            <person name="Glavina del Rio T."/>
            <person name="Hammon N."/>
            <person name="Israni S."/>
            <person name="Dalin E."/>
            <person name="Tice H."/>
            <person name="Pitluck S."/>
            <person name="Sims D."/>
            <person name="Brettin T."/>
            <person name="Bruce D."/>
            <person name="Han C."/>
            <person name="Schmutz J."/>
            <person name="Larimer F."/>
            <person name="Land M."/>
            <person name="Hauser L."/>
            <person name="Kyrpides N."/>
            <person name="Kim E."/>
            <person name="Magnuson T."/>
            <person name="Richardson P."/>
        </authorList>
    </citation>
    <scope>NUCLEOTIDE SEQUENCE [LARGE SCALE GENOMIC DNA]</scope>
    <source>
        <strain evidence="5 6">JF-5</strain>
    </source>
</reference>
<dbReference type="Pfam" id="PF00106">
    <property type="entry name" value="adh_short"/>
    <property type="match status" value="1"/>
</dbReference>
<evidence type="ECO:0000313" key="5">
    <source>
        <dbReference type="EMBL" id="ABQ30302.1"/>
    </source>
</evidence>
<evidence type="ECO:0000259" key="4">
    <source>
        <dbReference type="SMART" id="SM00822"/>
    </source>
</evidence>
<dbReference type="InterPro" id="IPR036291">
    <property type="entry name" value="NAD(P)-bd_dom_sf"/>
</dbReference>
<gene>
    <name evidence="5" type="ordered locus">Acry_1087</name>
</gene>
<dbReference type="PANTHER" id="PTHR44196">
    <property type="entry name" value="DEHYDROGENASE/REDUCTASE SDR FAMILY MEMBER 7B"/>
    <property type="match status" value="1"/>
</dbReference>
<evidence type="ECO:0000256" key="1">
    <source>
        <dbReference type="ARBA" id="ARBA00006484"/>
    </source>
</evidence>
<dbReference type="GO" id="GO:0016491">
    <property type="term" value="F:oxidoreductase activity"/>
    <property type="evidence" value="ECO:0007669"/>
    <property type="project" value="UniProtKB-KW"/>
</dbReference>
<dbReference type="GO" id="GO:0016020">
    <property type="term" value="C:membrane"/>
    <property type="evidence" value="ECO:0007669"/>
    <property type="project" value="TreeGrafter"/>
</dbReference>
<dbReference type="InterPro" id="IPR057326">
    <property type="entry name" value="KR_dom"/>
</dbReference>
<dbReference type="AlphaFoldDB" id="A5FXH0"/>
<dbReference type="SMART" id="SM00822">
    <property type="entry name" value="PKS_KR"/>
    <property type="match status" value="1"/>
</dbReference>
<dbReference type="SUPFAM" id="SSF51735">
    <property type="entry name" value="NAD(P)-binding Rossmann-fold domains"/>
    <property type="match status" value="1"/>
</dbReference>
<accession>A5FXH0</accession>
<dbReference type="Gene3D" id="3.40.50.720">
    <property type="entry name" value="NAD(P)-binding Rossmann-like Domain"/>
    <property type="match status" value="1"/>
</dbReference>
<dbReference type="HOGENOM" id="CLU_010194_2_1_5"/>
<organism evidence="5 6">
    <name type="scientific">Acidiphilium cryptum (strain JF-5)</name>
    <dbReference type="NCBI Taxonomy" id="349163"/>
    <lineage>
        <taxon>Bacteria</taxon>
        <taxon>Pseudomonadati</taxon>
        <taxon>Pseudomonadota</taxon>
        <taxon>Alphaproteobacteria</taxon>
        <taxon>Acetobacterales</taxon>
        <taxon>Acidocellaceae</taxon>
        <taxon>Acidiphilium</taxon>
    </lineage>
</organism>
<dbReference type="EMBL" id="CP000697">
    <property type="protein sequence ID" value="ABQ30302.1"/>
    <property type="molecule type" value="Genomic_DNA"/>
</dbReference>
<dbReference type="RefSeq" id="WP_011941981.1">
    <property type="nucleotide sequence ID" value="NC_009484.1"/>
</dbReference>
<dbReference type="PRINTS" id="PR00080">
    <property type="entry name" value="SDRFAMILY"/>
</dbReference>
<evidence type="ECO:0000256" key="3">
    <source>
        <dbReference type="RuleBase" id="RU000363"/>
    </source>
</evidence>
<dbReference type="Proteomes" id="UP000000245">
    <property type="component" value="Chromosome"/>
</dbReference>
<dbReference type="InterPro" id="IPR020904">
    <property type="entry name" value="Sc_DH/Rdtase_CS"/>
</dbReference>
<evidence type="ECO:0000313" key="6">
    <source>
        <dbReference type="Proteomes" id="UP000000245"/>
    </source>
</evidence>
<dbReference type="STRING" id="349163.Acry_1087"/>
<dbReference type="PROSITE" id="PS00061">
    <property type="entry name" value="ADH_SHORT"/>
    <property type="match status" value="1"/>
</dbReference>
<dbReference type="eggNOG" id="COG0300">
    <property type="taxonomic scope" value="Bacteria"/>
</dbReference>
<dbReference type="KEGG" id="acr:Acry_1087"/>
<dbReference type="PANTHER" id="PTHR44196:SF1">
    <property type="entry name" value="DEHYDROGENASE_REDUCTASE SDR FAMILY MEMBER 7B"/>
    <property type="match status" value="1"/>
</dbReference>
<evidence type="ECO:0000256" key="2">
    <source>
        <dbReference type="ARBA" id="ARBA00023002"/>
    </source>
</evidence>
<name>A5FXH0_ACICJ</name>
<keyword evidence="2" id="KW-0560">Oxidoreductase</keyword>
<proteinExistence type="inferred from homology"/>